<accession>A0AAV5RQ33</accession>
<dbReference type="CDD" id="cd05233">
    <property type="entry name" value="SDR_c"/>
    <property type="match status" value="1"/>
</dbReference>
<dbReference type="InterPro" id="IPR036291">
    <property type="entry name" value="NAD(P)-bd_dom_sf"/>
</dbReference>
<dbReference type="PANTHER" id="PTHR42760:SF133">
    <property type="entry name" value="3-OXOACYL-[ACYL-CARRIER-PROTEIN] REDUCTASE"/>
    <property type="match status" value="1"/>
</dbReference>
<keyword evidence="2" id="KW-0560">Oxidoreductase</keyword>
<comment type="similarity">
    <text evidence="1 3">Belongs to the short-chain dehydrogenases/reductases (SDR) family.</text>
</comment>
<evidence type="ECO:0000313" key="4">
    <source>
        <dbReference type="EMBL" id="GMM53550.1"/>
    </source>
</evidence>
<gene>
    <name evidence="4" type="ORF">DAKH74_001660</name>
</gene>
<evidence type="ECO:0000256" key="2">
    <source>
        <dbReference type="ARBA" id="ARBA00023002"/>
    </source>
</evidence>
<evidence type="ECO:0000313" key="5">
    <source>
        <dbReference type="Proteomes" id="UP001377567"/>
    </source>
</evidence>
<name>A0AAV5RQ33_MAUHU</name>
<dbReference type="Pfam" id="PF00106">
    <property type="entry name" value="adh_short"/>
    <property type="match status" value="2"/>
</dbReference>
<dbReference type="PRINTS" id="PR00081">
    <property type="entry name" value="GDHRDH"/>
</dbReference>
<dbReference type="PANTHER" id="PTHR42760">
    <property type="entry name" value="SHORT-CHAIN DEHYDROGENASES/REDUCTASES FAMILY MEMBER"/>
    <property type="match status" value="1"/>
</dbReference>
<keyword evidence="5" id="KW-1185">Reference proteome</keyword>
<dbReference type="PRINTS" id="PR00080">
    <property type="entry name" value="SDRFAMILY"/>
</dbReference>
<reference evidence="4 5" key="1">
    <citation type="journal article" date="2023" name="Elife">
        <title>Identification of key yeast species and microbe-microbe interactions impacting larval growth of Drosophila in the wild.</title>
        <authorList>
            <person name="Mure A."/>
            <person name="Sugiura Y."/>
            <person name="Maeda R."/>
            <person name="Honda K."/>
            <person name="Sakurai N."/>
            <person name="Takahashi Y."/>
            <person name="Watada M."/>
            <person name="Katoh T."/>
            <person name="Gotoh A."/>
            <person name="Gotoh Y."/>
            <person name="Taniguchi I."/>
            <person name="Nakamura K."/>
            <person name="Hayashi T."/>
            <person name="Katayama T."/>
            <person name="Uemura T."/>
            <person name="Hattori Y."/>
        </authorList>
    </citation>
    <scope>NUCLEOTIDE SEQUENCE [LARGE SCALE GENOMIC DNA]</scope>
    <source>
        <strain evidence="4 5">KH-74</strain>
    </source>
</reference>
<dbReference type="GO" id="GO:0048038">
    <property type="term" value="F:quinone binding"/>
    <property type="evidence" value="ECO:0007669"/>
    <property type="project" value="TreeGrafter"/>
</dbReference>
<dbReference type="SUPFAM" id="SSF51735">
    <property type="entry name" value="NAD(P)-binding Rossmann-fold domains"/>
    <property type="match status" value="1"/>
</dbReference>
<protein>
    <submittedName>
        <fullName evidence="4">3-oxoacyl-[acyl-carrier-protein] reductase (NADPH)</fullName>
    </submittedName>
</protein>
<evidence type="ECO:0000256" key="3">
    <source>
        <dbReference type="RuleBase" id="RU000363"/>
    </source>
</evidence>
<dbReference type="InterPro" id="IPR002347">
    <property type="entry name" value="SDR_fam"/>
</dbReference>
<dbReference type="GO" id="GO:0006633">
    <property type="term" value="P:fatty acid biosynthetic process"/>
    <property type="evidence" value="ECO:0007669"/>
    <property type="project" value="TreeGrafter"/>
</dbReference>
<proteinExistence type="inferred from homology"/>
<dbReference type="GO" id="GO:0016616">
    <property type="term" value="F:oxidoreductase activity, acting on the CH-OH group of donors, NAD or NADP as acceptor"/>
    <property type="evidence" value="ECO:0007669"/>
    <property type="project" value="TreeGrafter"/>
</dbReference>
<dbReference type="EMBL" id="BTGD01000001">
    <property type="protein sequence ID" value="GMM53550.1"/>
    <property type="molecule type" value="Genomic_DNA"/>
</dbReference>
<dbReference type="Proteomes" id="UP001377567">
    <property type="component" value="Unassembled WGS sequence"/>
</dbReference>
<dbReference type="Gene3D" id="3.40.50.720">
    <property type="entry name" value="NAD(P)-binding Rossmann-like Domain"/>
    <property type="match status" value="1"/>
</dbReference>
<evidence type="ECO:0000256" key="1">
    <source>
        <dbReference type="ARBA" id="ARBA00006484"/>
    </source>
</evidence>
<comment type="caution">
    <text evidence="4">The sequence shown here is derived from an EMBL/GenBank/DDBJ whole genome shotgun (WGS) entry which is preliminary data.</text>
</comment>
<sequence length="291" mass="31222">MNYVPVAVVTGATRGIGRAIASLLSRKGLACVLIGSSAESVRRVRVGEQLHFTHPFQKHRALAIDLARWPEWTGESRFWGVDFSGGETAGAVAGEAREGSFRLFPGPREQLWETPGAHYFVSLLVNCAGVSQHSLSVRTGPAQIQRIMNLNFASCVSLSNLAAKQMLHTVRQRVPPQHCVAPYVSPCIVNISSVLGAPQMAIPGTTVYAASKAALSQYTRVLTQEVTSWGVRAACLEPGLVSGTDMTNELGADAQRQLVDGLIGLPTQTPEDVAAAVWQVYAGENAREDMQ</sequence>
<organism evidence="4 5">
    <name type="scientific">Maudiozyma humilis</name>
    <name type="common">Sour dough yeast</name>
    <name type="synonym">Kazachstania humilis</name>
    <dbReference type="NCBI Taxonomy" id="51915"/>
    <lineage>
        <taxon>Eukaryota</taxon>
        <taxon>Fungi</taxon>
        <taxon>Dikarya</taxon>
        <taxon>Ascomycota</taxon>
        <taxon>Saccharomycotina</taxon>
        <taxon>Saccharomycetes</taxon>
        <taxon>Saccharomycetales</taxon>
        <taxon>Saccharomycetaceae</taxon>
        <taxon>Maudiozyma</taxon>
    </lineage>
</organism>
<dbReference type="AlphaFoldDB" id="A0AAV5RQ33"/>